<dbReference type="PROSITE" id="PS01331">
    <property type="entry name" value="THYMIDYLATE_KINASE"/>
    <property type="match status" value="1"/>
</dbReference>
<sequence length="215" mass="23023">MNPDAAVDPEAGIFVSFEGGDGVGKSTQIDLLASALRAQTAREVIATREPGGTALGTQLRQMVLHGRDMSARAEALIFAADRAQHVAEIIRPALARGAFVVTDRYADSSIAYQAAGRKLSVDDVEALSRWATGGLQPTLTVLLDMSPAVAAARSNGDADRMESTTVEFRERIRAAFLERAASDPQRWLVIDASMSIARVHGEIMAECGRRGWVNS</sequence>
<evidence type="ECO:0000256" key="7">
    <source>
        <dbReference type="ARBA" id="ARBA00022777"/>
    </source>
</evidence>
<dbReference type="InterPro" id="IPR018094">
    <property type="entry name" value="Thymidylate_kinase"/>
</dbReference>
<dbReference type="PANTHER" id="PTHR10344">
    <property type="entry name" value="THYMIDYLATE KINASE"/>
    <property type="match status" value="1"/>
</dbReference>
<evidence type="ECO:0000256" key="3">
    <source>
        <dbReference type="ARBA" id="ARBA00017144"/>
    </source>
</evidence>
<organism evidence="13 14">
    <name type="scientific">Rarobacter incanus</name>
    <dbReference type="NCBI Taxonomy" id="153494"/>
    <lineage>
        <taxon>Bacteria</taxon>
        <taxon>Bacillati</taxon>
        <taxon>Actinomycetota</taxon>
        <taxon>Actinomycetes</taxon>
        <taxon>Micrococcales</taxon>
        <taxon>Rarobacteraceae</taxon>
        <taxon>Rarobacter</taxon>
    </lineage>
</organism>
<evidence type="ECO:0000313" key="14">
    <source>
        <dbReference type="Proteomes" id="UP000316181"/>
    </source>
</evidence>
<feature type="binding site" evidence="11">
    <location>
        <begin position="19"/>
        <end position="26"/>
    </location>
    <ligand>
        <name>ATP</name>
        <dbReference type="ChEBI" id="CHEBI:30616"/>
    </ligand>
</feature>
<evidence type="ECO:0000256" key="11">
    <source>
        <dbReference type="HAMAP-Rule" id="MF_00165"/>
    </source>
</evidence>
<dbReference type="GO" id="GO:0005524">
    <property type="term" value="F:ATP binding"/>
    <property type="evidence" value="ECO:0007669"/>
    <property type="project" value="UniProtKB-UniRule"/>
</dbReference>
<dbReference type="InterPro" id="IPR018095">
    <property type="entry name" value="Thymidylate_kin_CS"/>
</dbReference>
<dbReference type="OrthoDB" id="9774907at2"/>
<dbReference type="GO" id="GO:0005829">
    <property type="term" value="C:cytosol"/>
    <property type="evidence" value="ECO:0007669"/>
    <property type="project" value="TreeGrafter"/>
</dbReference>
<keyword evidence="8 11" id="KW-0067">ATP-binding</keyword>
<dbReference type="InterPro" id="IPR027417">
    <property type="entry name" value="P-loop_NTPase"/>
</dbReference>
<proteinExistence type="inferred from homology"/>
<keyword evidence="14" id="KW-1185">Reference proteome</keyword>
<dbReference type="Pfam" id="PF02223">
    <property type="entry name" value="Thymidylate_kin"/>
    <property type="match status" value="1"/>
</dbReference>
<dbReference type="InterPro" id="IPR039430">
    <property type="entry name" value="Thymidylate_kin-like_dom"/>
</dbReference>
<dbReference type="Gene3D" id="3.40.50.300">
    <property type="entry name" value="P-loop containing nucleotide triphosphate hydrolases"/>
    <property type="match status" value="1"/>
</dbReference>
<evidence type="ECO:0000256" key="4">
    <source>
        <dbReference type="ARBA" id="ARBA00022679"/>
    </source>
</evidence>
<evidence type="ECO:0000256" key="6">
    <source>
        <dbReference type="ARBA" id="ARBA00022741"/>
    </source>
</evidence>
<dbReference type="FunFam" id="3.40.50.300:FF:000225">
    <property type="entry name" value="Thymidylate kinase"/>
    <property type="match status" value="1"/>
</dbReference>
<comment type="function">
    <text evidence="10 11">Phosphorylation of dTMP to form dTDP in both de novo and salvage pathways of dTTP synthesis.</text>
</comment>
<dbReference type="RefSeq" id="WP_142111675.1">
    <property type="nucleotide sequence ID" value="NZ_BAAATB010000002.1"/>
</dbReference>
<dbReference type="GO" id="GO:0006235">
    <property type="term" value="P:dTTP biosynthetic process"/>
    <property type="evidence" value="ECO:0007669"/>
    <property type="project" value="UniProtKB-UniRule"/>
</dbReference>
<evidence type="ECO:0000256" key="10">
    <source>
        <dbReference type="ARBA" id="ARBA00057735"/>
    </source>
</evidence>
<feature type="domain" description="Thymidylate kinase-like" evidence="12">
    <location>
        <begin position="17"/>
        <end position="203"/>
    </location>
</feature>
<dbReference type="PANTHER" id="PTHR10344:SF4">
    <property type="entry name" value="UMP-CMP KINASE 2, MITOCHONDRIAL"/>
    <property type="match status" value="1"/>
</dbReference>
<dbReference type="EC" id="2.7.4.9" evidence="2 11"/>
<reference evidence="13 14" key="1">
    <citation type="submission" date="2019-06" db="EMBL/GenBank/DDBJ databases">
        <title>Sequencing the genomes of 1000 actinobacteria strains.</title>
        <authorList>
            <person name="Klenk H.-P."/>
        </authorList>
    </citation>
    <scope>NUCLEOTIDE SEQUENCE [LARGE SCALE GENOMIC DNA]</scope>
    <source>
        <strain evidence="13 14">DSM 10596</strain>
    </source>
</reference>
<evidence type="ECO:0000256" key="5">
    <source>
        <dbReference type="ARBA" id="ARBA00022727"/>
    </source>
</evidence>
<comment type="catalytic activity">
    <reaction evidence="9 11">
        <text>dTMP + ATP = dTDP + ADP</text>
        <dbReference type="Rhea" id="RHEA:13517"/>
        <dbReference type="ChEBI" id="CHEBI:30616"/>
        <dbReference type="ChEBI" id="CHEBI:58369"/>
        <dbReference type="ChEBI" id="CHEBI:63528"/>
        <dbReference type="ChEBI" id="CHEBI:456216"/>
        <dbReference type="EC" id="2.7.4.9"/>
    </reaction>
</comment>
<dbReference type="AlphaFoldDB" id="A0A542SP96"/>
<evidence type="ECO:0000256" key="2">
    <source>
        <dbReference type="ARBA" id="ARBA00012980"/>
    </source>
</evidence>
<dbReference type="GO" id="GO:0006227">
    <property type="term" value="P:dUDP biosynthetic process"/>
    <property type="evidence" value="ECO:0007669"/>
    <property type="project" value="TreeGrafter"/>
</dbReference>
<protein>
    <recommendedName>
        <fullName evidence="3 11">Thymidylate kinase</fullName>
        <ecNumber evidence="2 11">2.7.4.9</ecNumber>
    </recommendedName>
    <alternativeName>
        <fullName evidence="11">dTMP kinase</fullName>
    </alternativeName>
</protein>
<keyword evidence="7 11" id="KW-0418">Kinase</keyword>
<dbReference type="Proteomes" id="UP000316181">
    <property type="component" value="Unassembled WGS sequence"/>
</dbReference>
<evidence type="ECO:0000256" key="9">
    <source>
        <dbReference type="ARBA" id="ARBA00048743"/>
    </source>
</evidence>
<name>A0A542SP96_9MICO</name>
<dbReference type="GO" id="GO:0006233">
    <property type="term" value="P:dTDP biosynthetic process"/>
    <property type="evidence" value="ECO:0007669"/>
    <property type="project" value="InterPro"/>
</dbReference>
<evidence type="ECO:0000256" key="1">
    <source>
        <dbReference type="ARBA" id="ARBA00009776"/>
    </source>
</evidence>
<evidence type="ECO:0000256" key="8">
    <source>
        <dbReference type="ARBA" id="ARBA00022840"/>
    </source>
</evidence>
<dbReference type="NCBIfam" id="TIGR00041">
    <property type="entry name" value="DTMP_kinase"/>
    <property type="match status" value="1"/>
</dbReference>
<dbReference type="SUPFAM" id="SSF52540">
    <property type="entry name" value="P-loop containing nucleoside triphosphate hydrolases"/>
    <property type="match status" value="1"/>
</dbReference>
<keyword evidence="6 11" id="KW-0547">Nucleotide-binding</keyword>
<dbReference type="GO" id="GO:0004798">
    <property type="term" value="F:dTMP kinase activity"/>
    <property type="evidence" value="ECO:0007669"/>
    <property type="project" value="UniProtKB-UniRule"/>
</dbReference>
<comment type="similarity">
    <text evidence="1 11">Belongs to the thymidylate kinase family.</text>
</comment>
<evidence type="ECO:0000259" key="12">
    <source>
        <dbReference type="Pfam" id="PF02223"/>
    </source>
</evidence>
<keyword evidence="5 11" id="KW-0545">Nucleotide biosynthesis</keyword>
<accession>A0A542SP96</accession>
<comment type="caution">
    <text evidence="13">The sequence shown here is derived from an EMBL/GenBank/DDBJ whole genome shotgun (WGS) entry which is preliminary data.</text>
</comment>
<evidence type="ECO:0000313" key="13">
    <source>
        <dbReference type="EMBL" id="TQK76388.1"/>
    </source>
</evidence>
<keyword evidence="4 11" id="KW-0808">Transferase</keyword>
<gene>
    <name evidence="11" type="primary">tmk</name>
    <name evidence="13" type="ORF">FB389_1059</name>
</gene>
<dbReference type="CDD" id="cd01672">
    <property type="entry name" value="TMPK"/>
    <property type="match status" value="1"/>
</dbReference>
<dbReference type="EMBL" id="VFNV01000001">
    <property type="protein sequence ID" value="TQK76388.1"/>
    <property type="molecule type" value="Genomic_DNA"/>
</dbReference>
<dbReference type="HAMAP" id="MF_00165">
    <property type="entry name" value="Thymidylate_kinase"/>
    <property type="match status" value="1"/>
</dbReference>